<dbReference type="EMBL" id="CP017420">
    <property type="protein sequence ID" value="AOV05977.1"/>
    <property type="molecule type" value="Genomic_DNA"/>
</dbReference>
<name>A0ABM6EE67_9BURK</name>
<dbReference type="Proteomes" id="UP000095607">
    <property type="component" value="Chromosome"/>
</dbReference>
<evidence type="ECO:0000313" key="2">
    <source>
        <dbReference type="Proteomes" id="UP000095607"/>
    </source>
</evidence>
<proteinExistence type="predicted"/>
<evidence type="ECO:0000313" key="1">
    <source>
        <dbReference type="EMBL" id="AOV05977.1"/>
    </source>
</evidence>
<reference evidence="1 2" key="1">
    <citation type="submission" date="2016-09" db="EMBL/GenBank/DDBJ databases">
        <title>Complete genome sequence of Deltia acidovorans CM13 isolated from murine proximal colonic tissue.</title>
        <authorList>
            <person name="Saffarian A."/>
        </authorList>
    </citation>
    <scope>NUCLEOTIDE SEQUENCE [LARGE SCALE GENOMIC DNA]</scope>
    <source>
        <strain evidence="1 2">CM13</strain>
    </source>
</reference>
<evidence type="ECO:0008006" key="3">
    <source>
        <dbReference type="Google" id="ProtNLM"/>
    </source>
</evidence>
<accession>A0ABM6EE67</accession>
<organism evidence="1 2">
    <name type="scientific">Delftia tsuruhatensis</name>
    <dbReference type="NCBI Taxonomy" id="180282"/>
    <lineage>
        <taxon>Bacteria</taxon>
        <taxon>Pseudomonadati</taxon>
        <taxon>Pseudomonadota</taxon>
        <taxon>Betaproteobacteria</taxon>
        <taxon>Burkholderiales</taxon>
        <taxon>Comamonadaceae</taxon>
        <taxon>Delftia</taxon>
    </lineage>
</organism>
<dbReference type="PROSITE" id="PS51257">
    <property type="entry name" value="PROKAR_LIPOPROTEIN"/>
    <property type="match status" value="1"/>
</dbReference>
<dbReference type="RefSeq" id="WP_052734060.1">
    <property type="nucleotide sequence ID" value="NZ_CBCSDN010000001.1"/>
</dbReference>
<protein>
    <recommendedName>
        <fullName evidence="3">Lipoprotein</fullName>
    </recommendedName>
</protein>
<gene>
    <name evidence="1" type="ORF">BI380_18085</name>
</gene>
<keyword evidence="2" id="KW-1185">Reference proteome</keyword>
<sequence length="148" mass="16153">MNTLTKIPGLAGMRRILWGAGVAGALVLAGCATTTGGEQSKAQKPEEAVTQRSNEFWKVRMAGDVGQAYTFTTPGYRAVNSLEKYRLNHGAVPSLSGGSIAWVKCDDKRCEVRKNFTTSSPVMGNAQIPISISEIWTQEDGQWWLFLE</sequence>